<evidence type="ECO:0000256" key="5">
    <source>
        <dbReference type="ARBA" id="ARBA00023295"/>
    </source>
</evidence>
<evidence type="ECO:0000256" key="7">
    <source>
        <dbReference type="SAM" id="SignalP"/>
    </source>
</evidence>
<name>A0A161XT85_DAUCS</name>
<dbReference type="SUPFAM" id="SSF51445">
    <property type="entry name" value="(Trans)glycosidases"/>
    <property type="match status" value="1"/>
</dbReference>
<dbReference type="InterPro" id="IPR000490">
    <property type="entry name" value="Glyco_hydro_17"/>
</dbReference>
<dbReference type="EMBL" id="LNRQ01000005">
    <property type="protein sequence ID" value="KZM94936.1"/>
    <property type="molecule type" value="Genomic_DNA"/>
</dbReference>
<accession>A0A161XT85</accession>
<dbReference type="InterPro" id="IPR012946">
    <property type="entry name" value="X8"/>
</dbReference>
<dbReference type="Gene3D" id="1.20.58.1040">
    <property type="match status" value="1"/>
</dbReference>
<dbReference type="GO" id="GO:0004553">
    <property type="term" value="F:hydrolase activity, hydrolyzing O-glycosyl compounds"/>
    <property type="evidence" value="ECO:0007669"/>
    <property type="project" value="InterPro"/>
</dbReference>
<dbReference type="Gramene" id="KZM94936">
    <property type="protein sequence ID" value="KZM94936"/>
    <property type="gene ID" value="DCAR_018178"/>
</dbReference>
<evidence type="ECO:0000313" key="9">
    <source>
        <dbReference type="EMBL" id="KZM94936.1"/>
    </source>
</evidence>
<keyword evidence="5" id="KW-0326">Glycosidase</keyword>
<evidence type="ECO:0000256" key="1">
    <source>
        <dbReference type="ARBA" id="ARBA00008773"/>
    </source>
</evidence>
<evidence type="ECO:0000259" key="8">
    <source>
        <dbReference type="SMART" id="SM00768"/>
    </source>
</evidence>
<dbReference type="PANTHER" id="PTHR32227">
    <property type="entry name" value="GLUCAN ENDO-1,3-BETA-GLUCOSIDASE BG1-RELATED-RELATED"/>
    <property type="match status" value="1"/>
</dbReference>
<gene>
    <name evidence="9" type="ORF">DCAR_018178</name>
</gene>
<dbReference type="AlphaFoldDB" id="A0A161XT85"/>
<evidence type="ECO:0000256" key="6">
    <source>
        <dbReference type="RuleBase" id="RU004335"/>
    </source>
</evidence>
<keyword evidence="2 7" id="KW-0732">Signal</keyword>
<keyword evidence="4" id="KW-1015">Disulfide bond</keyword>
<comment type="caution">
    <text evidence="9">The sequence shown here is derived from an EMBL/GenBank/DDBJ whole genome shotgun (WGS) entry which is preliminary data.</text>
</comment>
<dbReference type="GO" id="GO:0005975">
    <property type="term" value="P:carbohydrate metabolic process"/>
    <property type="evidence" value="ECO:0007669"/>
    <property type="project" value="InterPro"/>
</dbReference>
<dbReference type="Gene3D" id="3.20.20.80">
    <property type="entry name" value="Glycosidases"/>
    <property type="match status" value="1"/>
</dbReference>
<feature type="domain" description="X8" evidence="8">
    <location>
        <begin position="372"/>
        <end position="461"/>
    </location>
</feature>
<reference evidence="9" key="1">
    <citation type="journal article" date="2016" name="Nat. Genet.">
        <title>A high-quality carrot genome assembly provides new insights into carotenoid accumulation and asterid genome evolution.</title>
        <authorList>
            <person name="Iorizzo M."/>
            <person name="Ellison S."/>
            <person name="Senalik D."/>
            <person name="Zeng P."/>
            <person name="Satapoomin P."/>
            <person name="Huang J."/>
            <person name="Bowman M."/>
            <person name="Iovene M."/>
            <person name="Sanseverino W."/>
            <person name="Cavagnaro P."/>
            <person name="Yildiz M."/>
            <person name="Macko-Podgorni A."/>
            <person name="Moranska E."/>
            <person name="Grzebelus E."/>
            <person name="Grzebelus D."/>
            <person name="Ashrafi H."/>
            <person name="Zheng Z."/>
            <person name="Cheng S."/>
            <person name="Spooner D."/>
            <person name="Van Deynze A."/>
            <person name="Simon P."/>
        </authorList>
    </citation>
    <scope>NUCLEOTIDE SEQUENCE [LARGE SCALE GENOMIC DNA]</scope>
    <source>
        <tissue evidence="9">Leaf</tissue>
    </source>
</reference>
<dbReference type="Pfam" id="PF00332">
    <property type="entry name" value="Glyco_hydro_17"/>
    <property type="match status" value="1"/>
</dbReference>
<feature type="signal peptide" evidence="7">
    <location>
        <begin position="1"/>
        <end position="24"/>
    </location>
</feature>
<protein>
    <recommendedName>
        <fullName evidence="8">X8 domain-containing protein</fullName>
    </recommendedName>
</protein>
<sequence>MRRLVITTLTWFLLFATLMNVAVANDVGINWSRNSRLKLLPSNIVDMILSNGIKKVRLHSFVGSVARAFTGSGLEMTTTVANIDMILVNSSRKAQAYVAENMTKAYTRLDLNVKTIVVGNEPFTIVDNITQMYQDDVVNAIGYISEAIPKQPSPINQIKATMAHAPDILLSTIQKPSDADFNDNVNDRMVRILRVLNASGAPLAINMYPHLHLLEKNFPLDFGFFDNDSPFTVKDGANTYTNIFDFVYDSFVWALKKNGFGNMKIIVTQIGWPTDGHIYANASTAQRFYKGFLKKMANDEGTPLLPKTRIEAYIYNLNDENMRDIAFRGPSIRHYGIYDFKGTPKFQVDLTMKNTTGGKLAPAQGVVPMPNRWCVYNPDAKIKEANRTGVLLEQFQIACDHSDCTKLMYGGSLNNLTFEGNISYAFNDFFQANNQMETACDFKGLGKITVDDPSQTYECQFPLQIISMIYSWGQGEMGNILAARGANAVVSKTSAASLIKVSGFSTIVVPLLLSALVL</sequence>
<dbReference type="OMA" id="NIFPIYM"/>
<dbReference type="STRING" id="79200.A0A161XT85"/>
<evidence type="ECO:0000256" key="2">
    <source>
        <dbReference type="ARBA" id="ARBA00022729"/>
    </source>
</evidence>
<comment type="similarity">
    <text evidence="1 6">Belongs to the glycosyl hydrolase 17 family.</text>
</comment>
<feature type="chain" id="PRO_5007829254" description="X8 domain-containing protein" evidence="7">
    <location>
        <begin position="25"/>
        <end position="518"/>
    </location>
</feature>
<organism evidence="9">
    <name type="scientific">Daucus carota subsp. sativus</name>
    <name type="common">Carrot</name>
    <dbReference type="NCBI Taxonomy" id="79200"/>
    <lineage>
        <taxon>Eukaryota</taxon>
        <taxon>Viridiplantae</taxon>
        <taxon>Streptophyta</taxon>
        <taxon>Embryophyta</taxon>
        <taxon>Tracheophyta</taxon>
        <taxon>Spermatophyta</taxon>
        <taxon>Magnoliopsida</taxon>
        <taxon>eudicotyledons</taxon>
        <taxon>Gunneridae</taxon>
        <taxon>Pentapetalae</taxon>
        <taxon>asterids</taxon>
        <taxon>campanulids</taxon>
        <taxon>Apiales</taxon>
        <taxon>Apiaceae</taxon>
        <taxon>Apioideae</taxon>
        <taxon>Scandiceae</taxon>
        <taxon>Daucinae</taxon>
        <taxon>Daucus</taxon>
        <taxon>Daucus sect. Daucus</taxon>
    </lineage>
</organism>
<evidence type="ECO:0000256" key="3">
    <source>
        <dbReference type="ARBA" id="ARBA00022801"/>
    </source>
</evidence>
<proteinExistence type="inferred from homology"/>
<keyword evidence="3" id="KW-0378">Hydrolase</keyword>
<dbReference type="InterPro" id="IPR017853">
    <property type="entry name" value="GH"/>
</dbReference>
<dbReference type="SMART" id="SM00768">
    <property type="entry name" value="X8"/>
    <property type="match status" value="1"/>
</dbReference>
<dbReference type="Pfam" id="PF07983">
    <property type="entry name" value="X8"/>
    <property type="match status" value="1"/>
</dbReference>
<dbReference type="InterPro" id="IPR044965">
    <property type="entry name" value="Glyco_hydro_17_plant"/>
</dbReference>
<evidence type="ECO:0000256" key="4">
    <source>
        <dbReference type="ARBA" id="ARBA00023157"/>
    </source>
</evidence>